<dbReference type="InterPro" id="IPR031360">
    <property type="entry name" value="TrpP"/>
</dbReference>
<keyword evidence="1" id="KW-0812">Transmembrane</keyword>
<evidence type="ECO:0000256" key="1">
    <source>
        <dbReference type="SAM" id="Phobius"/>
    </source>
</evidence>
<protein>
    <recommendedName>
        <fullName evidence="4">Tryptophan transporter</fullName>
    </recommendedName>
</protein>
<comment type="caution">
    <text evidence="2">The sequence shown here is derived from an EMBL/GenBank/DDBJ whole genome shotgun (WGS) entry which is preliminary data.</text>
</comment>
<keyword evidence="1" id="KW-1133">Transmembrane helix</keyword>
<name>A0ABS4G5A4_9CLOT</name>
<feature type="transmembrane region" description="Helical" evidence="1">
    <location>
        <begin position="36"/>
        <end position="63"/>
    </location>
</feature>
<dbReference type="RefSeq" id="WP_209459901.1">
    <property type="nucleotide sequence ID" value="NZ_JAGGKC010000018.1"/>
</dbReference>
<dbReference type="Gene3D" id="1.10.1760.20">
    <property type="match status" value="1"/>
</dbReference>
<proteinExistence type="predicted"/>
<feature type="transmembrane region" description="Helical" evidence="1">
    <location>
        <begin position="6"/>
        <end position="29"/>
    </location>
</feature>
<keyword evidence="1" id="KW-0472">Membrane</keyword>
<sequence length="170" mass="17985">MNTKKMVTAALFLAMGYILHLVIPGLPLGSMKPDPFLAMMFLAIFFVDDFKGTIAIGAAAGLLTAMTTTFPMGQIPNIIDKMVTAPAVYLLYTMLRNANPSLRTIVIASIGTIISGTVFLGSAQVFFQLPAPFAALFVGVVLPAAVSNTVMVAVIDRVMSKARISARVSA</sequence>
<dbReference type="Pfam" id="PF17099">
    <property type="entry name" value="TrpP"/>
    <property type="match status" value="1"/>
</dbReference>
<feature type="transmembrane region" description="Helical" evidence="1">
    <location>
        <begin position="133"/>
        <end position="155"/>
    </location>
</feature>
<feature type="transmembrane region" description="Helical" evidence="1">
    <location>
        <begin position="104"/>
        <end position="127"/>
    </location>
</feature>
<accession>A0ABS4G5A4</accession>
<organism evidence="2 3">
    <name type="scientific">Youngiibacter multivorans</name>
    <dbReference type="NCBI Taxonomy" id="937251"/>
    <lineage>
        <taxon>Bacteria</taxon>
        <taxon>Bacillati</taxon>
        <taxon>Bacillota</taxon>
        <taxon>Clostridia</taxon>
        <taxon>Eubacteriales</taxon>
        <taxon>Clostridiaceae</taxon>
        <taxon>Youngiibacter</taxon>
    </lineage>
</organism>
<dbReference type="EMBL" id="JAGGKC010000018">
    <property type="protein sequence ID" value="MBP1919709.1"/>
    <property type="molecule type" value="Genomic_DNA"/>
</dbReference>
<evidence type="ECO:0000313" key="2">
    <source>
        <dbReference type="EMBL" id="MBP1919709.1"/>
    </source>
</evidence>
<evidence type="ECO:0008006" key="4">
    <source>
        <dbReference type="Google" id="ProtNLM"/>
    </source>
</evidence>
<evidence type="ECO:0000313" key="3">
    <source>
        <dbReference type="Proteomes" id="UP001519271"/>
    </source>
</evidence>
<dbReference type="Proteomes" id="UP001519271">
    <property type="component" value="Unassembled WGS sequence"/>
</dbReference>
<reference evidence="2 3" key="1">
    <citation type="submission" date="2021-03" db="EMBL/GenBank/DDBJ databases">
        <title>Genomic Encyclopedia of Type Strains, Phase IV (KMG-IV): sequencing the most valuable type-strain genomes for metagenomic binning, comparative biology and taxonomic classification.</title>
        <authorList>
            <person name="Goeker M."/>
        </authorList>
    </citation>
    <scope>NUCLEOTIDE SEQUENCE [LARGE SCALE GENOMIC DNA]</scope>
    <source>
        <strain evidence="2 3">DSM 6139</strain>
    </source>
</reference>
<gene>
    <name evidence="2" type="ORF">J2Z34_002205</name>
</gene>
<keyword evidence="3" id="KW-1185">Reference proteome</keyword>